<dbReference type="Proteomes" id="UP000005877">
    <property type="component" value="Chromosome"/>
</dbReference>
<dbReference type="STRING" id="1110509.Mhar_1351"/>
<feature type="domain" description="Formylmethanofuran dehydrogenase subunit E" evidence="2">
    <location>
        <begin position="27"/>
        <end position="145"/>
    </location>
</feature>
<name>G7WNV4_METH6</name>
<dbReference type="KEGG" id="mhi:Mhar_1351"/>
<dbReference type="PANTHER" id="PTHR39418:SF1">
    <property type="entry name" value="DEHYDROGENASE"/>
    <property type="match status" value="1"/>
</dbReference>
<dbReference type="AlphaFoldDB" id="G7WNV4"/>
<dbReference type="GeneID" id="12510519"/>
<dbReference type="Pfam" id="PF02663">
    <property type="entry name" value="FmdE"/>
    <property type="match status" value="1"/>
</dbReference>
<evidence type="ECO:0000313" key="4">
    <source>
        <dbReference type="Proteomes" id="UP000005877"/>
    </source>
</evidence>
<dbReference type="EMBL" id="CP003117">
    <property type="protein sequence ID" value="AET64714.1"/>
    <property type="molecule type" value="Genomic_DNA"/>
</dbReference>
<organism evidence="3 4">
    <name type="scientific">Methanothrix harundinacea (strain 6Ac)</name>
    <name type="common">Methanosaeta harundinacea</name>
    <dbReference type="NCBI Taxonomy" id="1110509"/>
    <lineage>
        <taxon>Archaea</taxon>
        <taxon>Methanobacteriati</taxon>
        <taxon>Methanobacteriota</taxon>
        <taxon>Stenosarchaea group</taxon>
        <taxon>Methanomicrobia</taxon>
        <taxon>Methanotrichales</taxon>
        <taxon>Methanotrichaceae</taxon>
        <taxon>Methanothrix</taxon>
    </lineage>
</organism>
<keyword evidence="4" id="KW-1185">Reference proteome</keyword>
<sequence length="152" mass="16139">MRPSTADGAAGAGGSILEETIERAVEFHGHLGPFLVLGVRMGLFARRELDSAPGEMEAAVKTGAVPSLSCLLDGIQVSAGCTLGRGNISVEPPGIAEAEFSASGRRVTIRARAEVVGEIKSWRERYASLEEAARKISKRSDEELFSWERGPG</sequence>
<accession>G7WNV4</accession>
<evidence type="ECO:0000259" key="2">
    <source>
        <dbReference type="Pfam" id="PF02663"/>
    </source>
</evidence>
<keyword evidence="1" id="KW-0175">Coiled coil</keyword>
<evidence type="ECO:0000313" key="3">
    <source>
        <dbReference type="EMBL" id="AET64714.1"/>
    </source>
</evidence>
<dbReference type="PATRIC" id="fig|1110509.7.peg.1499"/>
<dbReference type="RefSeq" id="WP_014586899.1">
    <property type="nucleotide sequence ID" value="NC_017527.1"/>
</dbReference>
<dbReference type="InterPro" id="IPR053194">
    <property type="entry name" value="tRNA_methyltr_O"/>
</dbReference>
<dbReference type="Gene3D" id="3.30.1330.130">
    <property type="match status" value="1"/>
</dbReference>
<protein>
    <recommendedName>
        <fullName evidence="2">Formylmethanofuran dehydrogenase subunit E domain-containing protein</fullName>
    </recommendedName>
</protein>
<gene>
    <name evidence="3" type="ordered locus">Mhar_1351</name>
</gene>
<feature type="coiled-coil region" evidence="1">
    <location>
        <begin position="112"/>
        <end position="139"/>
    </location>
</feature>
<reference evidence="3 4" key="1">
    <citation type="journal article" date="2012" name="PLoS ONE">
        <title>The genome characteristics and predicted function of methyl-group oxidation pathway in the obligate aceticlastic methanogens, Methanosaeta spp.</title>
        <authorList>
            <person name="Zhu J."/>
            <person name="Zheng H."/>
            <person name="Ai G."/>
            <person name="Zhang G."/>
            <person name="Liu D."/>
            <person name="Liu X."/>
            <person name="Dong X."/>
        </authorList>
    </citation>
    <scope>NUCLEOTIDE SEQUENCE [LARGE SCALE GENOMIC DNA]</scope>
    <source>
        <strain evidence="3 4">6Ac</strain>
    </source>
</reference>
<dbReference type="InterPro" id="IPR003814">
    <property type="entry name" value="FmdEsu_dom"/>
</dbReference>
<dbReference type="PANTHER" id="PTHR39418">
    <property type="entry name" value="DEHYDROGENASE-RELATED"/>
    <property type="match status" value="1"/>
</dbReference>
<evidence type="ECO:0000256" key="1">
    <source>
        <dbReference type="SAM" id="Coils"/>
    </source>
</evidence>
<dbReference type="HOGENOM" id="CLU_146464_0_0_2"/>
<dbReference type="SUPFAM" id="SSF143555">
    <property type="entry name" value="FwdE-like"/>
    <property type="match status" value="1"/>
</dbReference>
<proteinExistence type="predicted"/>